<name>A0A2H9T802_9ZZZZ</name>
<feature type="domain" description="RRM" evidence="3">
    <location>
        <begin position="4"/>
        <end position="81"/>
    </location>
</feature>
<dbReference type="Pfam" id="PF00076">
    <property type="entry name" value="RRM_1"/>
    <property type="match status" value="1"/>
</dbReference>
<feature type="region of interest" description="Disordered" evidence="2">
    <location>
        <begin position="63"/>
        <end position="91"/>
    </location>
</feature>
<dbReference type="GO" id="GO:0003723">
    <property type="term" value="F:RNA binding"/>
    <property type="evidence" value="ECO:0007669"/>
    <property type="project" value="UniProtKB-KW"/>
</dbReference>
<dbReference type="SUPFAM" id="SSF54928">
    <property type="entry name" value="RNA-binding domain, RBD"/>
    <property type="match status" value="1"/>
</dbReference>
<evidence type="ECO:0000256" key="1">
    <source>
        <dbReference type="ARBA" id="ARBA00022884"/>
    </source>
</evidence>
<accession>A0A2H9T802</accession>
<dbReference type="InterPro" id="IPR035979">
    <property type="entry name" value="RBD_domain_sf"/>
</dbReference>
<dbReference type="PROSITE" id="PS50102">
    <property type="entry name" value="RRM"/>
    <property type="match status" value="1"/>
</dbReference>
<dbReference type="CDD" id="cd21608">
    <property type="entry name" value="RRM2_NsCP33_like"/>
    <property type="match status" value="1"/>
</dbReference>
<dbReference type="EMBL" id="NSIT01000077">
    <property type="protein sequence ID" value="PJE79327.1"/>
    <property type="molecule type" value="Genomic_DNA"/>
</dbReference>
<proteinExistence type="predicted"/>
<dbReference type="Gene3D" id="3.30.70.330">
    <property type="match status" value="1"/>
</dbReference>
<protein>
    <recommendedName>
        <fullName evidence="3">RRM domain-containing protein</fullName>
    </recommendedName>
</protein>
<gene>
    <name evidence="4" type="ORF">CI610_01712</name>
</gene>
<dbReference type="InterPro" id="IPR052462">
    <property type="entry name" value="SLIRP/GR-RBP-like"/>
</dbReference>
<sequence length="91" mass="10390">MQNRTLYVGNLAYTADEQDLDQAFAEYGSIDDIKLMRDRETGKSRGFAFITFSEEKDAQAGLDMDGKVLSGRPLRVNPARERAPRQNYNKR</sequence>
<dbReference type="SMART" id="SM00360">
    <property type="entry name" value="RRM"/>
    <property type="match status" value="1"/>
</dbReference>
<dbReference type="InterPro" id="IPR012677">
    <property type="entry name" value="Nucleotide-bd_a/b_plait_sf"/>
</dbReference>
<dbReference type="InterPro" id="IPR048289">
    <property type="entry name" value="RRM2_NsCP33-like"/>
</dbReference>
<keyword evidence="1" id="KW-0694">RNA-binding</keyword>
<dbReference type="PANTHER" id="PTHR48027">
    <property type="entry name" value="HETEROGENEOUS NUCLEAR RIBONUCLEOPROTEIN 87F-RELATED"/>
    <property type="match status" value="1"/>
</dbReference>
<evidence type="ECO:0000256" key="2">
    <source>
        <dbReference type="SAM" id="MobiDB-lite"/>
    </source>
</evidence>
<dbReference type="AlphaFoldDB" id="A0A2H9T802"/>
<evidence type="ECO:0000313" key="4">
    <source>
        <dbReference type="EMBL" id="PJE79327.1"/>
    </source>
</evidence>
<comment type="caution">
    <text evidence="4">The sequence shown here is derived from an EMBL/GenBank/DDBJ whole genome shotgun (WGS) entry which is preliminary data.</text>
</comment>
<evidence type="ECO:0000259" key="3">
    <source>
        <dbReference type="PROSITE" id="PS50102"/>
    </source>
</evidence>
<dbReference type="InterPro" id="IPR000504">
    <property type="entry name" value="RRM_dom"/>
</dbReference>
<organism evidence="4">
    <name type="scientific">invertebrate metagenome</name>
    <dbReference type="NCBI Taxonomy" id="1711999"/>
    <lineage>
        <taxon>unclassified sequences</taxon>
        <taxon>metagenomes</taxon>
        <taxon>organismal metagenomes</taxon>
    </lineage>
</organism>
<reference evidence="4" key="1">
    <citation type="journal article" date="2017" name="Appl. Environ. Microbiol.">
        <title>Molecular characterization of an Endozoicomonas-like organism causing infection in king scallop Pecten maximus L.</title>
        <authorList>
            <person name="Cano I."/>
            <person name="van Aerle R."/>
            <person name="Ross S."/>
            <person name="Verner-Jeffreys D.W."/>
            <person name="Paley R.K."/>
            <person name="Rimmer G."/>
            <person name="Ryder D."/>
            <person name="Hooper P."/>
            <person name="Stone D."/>
            <person name="Feist S.W."/>
        </authorList>
    </citation>
    <scope>NUCLEOTIDE SEQUENCE</scope>
</reference>